<proteinExistence type="predicted"/>
<evidence type="ECO:0000313" key="1">
    <source>
        <dbReference type="EMBL" id="KAL3720897.1"/>
    </source>
</evidence>
<accession>A0ABD3J0N8</accession>
<dbReference type="Gene3D" id="6.10.140.1230">
    <property type="match status" value="1"/>
</dbReference>
<sequence>MQLRLVSRLETVDARLDTQAKMTTIIKSMGSIIKSLEPSLATGNLQKMSETMDSFEKQFVNCNGWVNVTFHSRVRSKQLDAASRDDYGLEVLVGLPQLAAHALPTKSSEKVDEDDLSRQLAELKARG</sequence>
<evidence type="ECO:0000313" key="2">
    <source>
        <dbReference type="Proteomes" id="UP001634007"/>
    </source>
</evidence>
<organism evidence="1 2">
    <name type="scientific">Eucalyptus globulus</name>
    <name type="common">Tasmanian blue gum</name>
    <dbReference type="NCBI Taxonomy" id="34317"/>
    <lineage>
        <taxon>Eukaryota</taxon>
        <taxon>Viridiplantae</taxon>
        <taxon>Streptophyta</taxon>
        <taxon>Embryophyta</taxon>
        <taxon>Tracheophyta</taxon>
        <taxon>Spermatophyta</taxon>
        <taxon>Magnoliopsida</taxon>
        <taxon>eudicotyledons</taxon>
        <taxon>Gunneridae</taxon>
        <taxon>Pentapetalae</taxon>
        <taxon>rosids</taxon>
        <taxon>malvids</taxon>
        <taxon>Myrtales</taxon>
        <taxon>Myrtaceae</taxon>
        <taxon>Myrtoideae</taxon>
        <taxon>Eucalypteae</taxon>
        <taxon>Eucalyptus</taxon>
    </lineage>
</organism>
<dbReference type="Proteomes" id="UP001634007">
    <property type="component" value="Unassembled WGS sequence"/>
</dbReference>
<reference evidence="1 2" key="1">
    <citation type="submission" date="2024-11" db="EMBL/GenBank/DDBJ databases">
        <title>Chromosome-level genome assembly of Eucalyptus globulus Labill. provides insights into its genome evolution.</title>
        <authorList>
            <person name="Li X."/>
        </authorList>
    </citation>
    <scope>NUCLEOTIDE SEQUENCE [LARGE SCALE GENOMIC DNA]</scope>
    <source>
        <strain evidence="1">CL2024</strain>
        <tissue evidence="1">Fresh tender leaves</tissue>
    </source>
</reference>
<protein>
    <submittedName>
        <fullName evidence="1">Uncharacterized protein</fullName>
    </submittedName>
</protein>
<comment type="caution">
    <text evidence="1">The sequence shown here is derived from an EMBL/GenBank/DDBJ whole genome shotgun (WGS) entry which is preliminary data.</text>
</comment>
<keyword evidence="2" id="KW-1185">Reference proteome</keyword>
<gene>
    <name evidence="1" type="ORF">ACJRO7_005669</name>
</gene>
<dbReference type="Gene3D" id="6.10.250.440">
    <property type="match status" value="1"/>
</dbReference>
<name>A0ABD3J0N8_EUCGL</name>
<dbReference type="EMBL" id="JBJKBG010000010">
    <property type="protein sequence ID" value="KAL3720897.1"/>
    <property type="molecule type" value="Genomic_DNA"/>
</dbReference>
<dbReference type="AlphaFoldDB" id="A0ABD3J0N8"/>